<evidence type="ECO:0000256" key="2">
    <source>
        <dbReference type="SAM" id="MobiDB-lite"/>
    </source>
</evidence>
<dbReference type="PANTHER" id="PTHR10779">
    <property type="entry name" value="DYNEIN LIGHT CHAIN ROADBLOCK"/>
    <property type="match status" value="1"/>
</dbReference>
<dbReference type="InterPro" id="IPR004942">
    <property type="entry name" value="Roadblock/LAMTOR2_dom"/>
</dbReference>
<comment type="similarity">
    <text evidence="1">Belongs to the GAMAD family.</text>
</comment>
<evidence type="ECO:0000313" key="6">
    <source>
        <dbReference type="Proteomes" id="UP000308768"/>
    </source>
</evidence>
<feature type="region of interest" description="Disordered" evidence="2">
    <location>
        <begin position="107"/>
        <end position="126"/>
    </location>
</feature>
<protein>
    <recommendedName>
        <fullName evidence="3">Roadblock/LAMTOR2 domain-containing protein</fullName>
    </recommendedName>
</protein>
<dbReference type="SMART" id="SM00960">
    <property type="entry name" value="Robl_LC7"/>
    <property type="match status" value="1"/>
</dbReference>
<dbReference type="EMBL" id="NAJN01000245">
    <property type="protein sequence ID" value="TKA76294.1"/>
    <property type="molecule type" value="Genomic_DNA"/>
</dbReference>
<dbReference type="STRING" id="331657.A0A4U0XGX6"/>
<dbReference type="AlphaFoldDB" id="A0A4U0XGX6"/>
<dbReference type="EMBL" id="NAJN01000524">
    <property type="protein sequence ID" value="TKA72069.1"/>
    <property type="molecule type" value="Genomic_DNA"/>
</dbReference>
<comment type="caution">
    <text evidence="5">The sequence shown here is derived from an EMBL/GenBank/DDBJ whole genome shotgun (WGS) entry which is preliminary data.</text>
</comment>
<evidence type="ECO:0000313" key="5">
    <source>
        <dbReference type="EMBL" id="TKA76294.1"/>
    </source>
</evidence>
<reference evidence="5 6" key="1">
    <citation type="submission" date="2017-03" db="EMBL/GenBank/DDBJ databases">
        <title>Genomes of endolithic fungi from Antarctica.</title>
        <authorList>
            <person name="Coleine C."/>
            <person name="Masonjones S."/>
            <person name="Stajich J.E."/>
        </authorList>
    </citation>
    <scope>NUCLEOTIDE SEQUENCE [LARGE SCALE GENOMIC DNA]</scope>
    <source>
        <strain evidence="5 6">CCFEE 5187</strain>
    </source>
</reference>
<proteinExistence type="inferred from homology"/>
<accession>A0A4U0XGX6</accession>
<feature type="region of interest" description="Disordered" evidence="2">
    <location>
        <begin position="39"/>
        <end position="94"/>
    </location>
</feature>
<feature type="compositionally biased region" description="Low complexity" evidence="2">
    <location>
        <begin position="39"/>
        <end position="62"/>
    </location>
</feature>
<organism evidence="5 6">
    <name type="scientific">Cryomyces minteri</name>
    <dbReference type="NCBI Taxonomy" id="331657"/>
    <lineage>
        <taxon>Eukaryota</taxon>
        <taxon>Fungi</taxon>
        <taxon>Dikarya</taxon>
        <taxon>Ascomycota</taxon>
        <taxon>Pezizomycotina</taxon>
        <taxon>Dothideomycetes</taxon>
        <taxon>Dothideomycetes incertae sedis</taxon>
        <taxon>Cryomyces</taxon>
    </lineage>
</organism>
<keyword evidence="6" id="KW-1185">Reference proteome</keyword>
<feature type="compositionally biased region" description="Basic and acidic residues" evidence="2">
    <location>
        <begin position="111"/>
        <end position="126"/>
    </location>
</feature>
<feature type="domain" description="Roadblock/LAMTOR2" evidence="3">
    <location>
        <begin position="9"/>
        <end position="153"/>
    </location>
</feature>
<name>A0A4U0XGX6_9PEZI</name>
<dbReference type="Proteomes" id="UP000308768">
    <property type="component" value="Unassembled WGS sequence"/>
</dbReference>
<evidence type="ECO:0000259" key="3">
    <source>
        <dbReference type="SMART" id="SM00960"/>
    </source>
</evidence>
<evidence type="ECO:0000256" key="1">
    <source>
        <dbReference type="ARBA" id="ARBA00007191"/>
    </source>
</evidence>
<dbReference type="Gene3D" id="3.30.450.30">
    <property type="entry name" value="Dynein light chain 2a, cytoplasmic"/>
    <property type="match status" value="1"/>
</dbReference>
<evidence type="ECO:0000313" key="4">
    <source>
        <dbReference type="EMBL" id="TKA72069.1"/>
    </source>
</evidence>
<dbReference type="SUPFAM" id="SSF103196">
    <property type="entry name" value="Roadblock/LC7 domain"/>
    <property type="match status" value="1"/>
</dbReference>
<sequence length="158" mass="16699">MAQTLGESSLSLLTRLAQKPGVRSTLVLSRSNGAIVQTSGLSTTSTSNSTSTANSTASPLSSNGMGNAPRGRGARRDDDEDGTGEQSAEETARFVWDFVQASEVLARGMAGRREGGSEGEGKQEDEVRLLRVRTRRGEVVIVPDAKFLLVVIHDTPPA</sequence>
<dbReference type="OrthoDB" id="9985637at2759"/>
<gene>
    <name evidence="5" type="ORF">B0A49_01997</name>
    <name evidence="4" type="ORF">B0A49_04354</name>
</gene>